<feature type="compositionally biased region" description="Polar residues" evidence="5">
    <location>
        <begin position="507"/>
        <end position="524"/>
    </location>
</feature>
<keyword evidence="4 6" id="KW-0472">Membrane</keyword>
<gene>
    <name evidence="8" type="ORF">K432DRAFT_432774</name>
</gene>
<dbReference type="CDD" id="cd17502">
    <property type="entry name" value="MFS_Azr1_MDR_like"/>
    <property type="match status" value="1"/>
</dbReference>
<dbReference type="PANTHER" id="PTHR23501:SF199">
    <property type="entry name" value="MFS EFFLUX TRANSPORTER INPD-RELATED"/>
    <property type="match status" value="1"/>
</dbReference>
<evidence type="ECO:0000256" key="4">
    <source>
        <dbReference type="ARBA" id="ARBA00023136"/>
    </source>
</evidence>
<feature type="transmembrane region" description="Helical" evidence="6">
    <location>
        <begin position="291"/>
        <end position="314"/>
    </location>
</feature>
<organism evidence="8 9">
    <name type="scientific">Lepidopterella palustris CBS 459.81</name>
    <dbReference type="NCBI Taxonomy" id="1314670"/>
    <lineage>
        <taxon>Eukaryota</taxon>
        <taxon>Fungi</taxon>
        <taxon>Dikarya</taxon>
        <taxon>Ascomycota</taxon>
        <taxon>Pezizomycotina</taxon>
        <taxon>Dothideomycetes</taxon>
        <taxon>Pleosporomycetidae</taxon>
        <taxon>Mytilinidiales</taxon>
        <taxon>Argynnaceae</taxon>
        <taxon>Lepidopterella</taxon>
    </lineage>
</organism>
<dbReference type="SUPFAM" id="SSF103473">
    <property type="entry name" value="MFS general substrate transporter"/>
    <property type="match status" value="1"/>
</dbReference>
<dbReference type="AlphaFoldDB" id="A0A8E2EGW8"/>
<feature type="transmembrane region" description="Helical" evidence="6">
    <location>
        <begin position="217"/>
        <end position="237"/>
    </location>
</feature>
<feature type="transmembrane region" description="Helical" evidence="6">
    <location>
        <begin position="86"/>
        <end position="106"/>
    </location>
</feature>
<keyword evidence="2 6" id="KW-0812">Transmembrane</keyword>
<dbReference type="GO" id="GO:0005886">
    <property type="term" value="C:plasma membrane"/>
    <property type="evidence" value="ECO:0007669"/>
    <property type="project" value="TreeGrafter"/>
</dbReference>
<feature type="transmembrane region" description="Helical" evidence="6">
    <location>
        <begin position="26"/>
        <end position="43"/>
    </location>
</feature>
<dbReference type="PROSITE" id="PS50850">
    <property type="entry name" value="MFS"/>
    <property type="match status" value="1"/>
</dbReference>
<dbReference type="FunFam" id="1.20.1720.10:FF:000012">
    <property type="entry name" value="MFS toxin efflux pump (AflT)"/>
    <property type="match status" value="1"/>
</dbReference>
<evidence type="ECO:0000256" key="5">
    <source>
        <dbReference type="SAM" id="MobiDB-lite"/>
    </source>
</evidence>
<dbReference type="FunFam" id="1.20.1250.20:FF:000196">
    <property type="entry name" value="MFS toxin efflux pump (AflT)"/>
    <property type="match status" value="1"/>
</dbReference>
<keyword evidence="9" id="KW-1185">Reference proteome</keyword>
<feature type="transmembrane region" description="Helical" evidence="6">
    <location>
        <begin position="185"/>
        <end position="205"/>
    </location>
</feature>
<feature type="transmembrane region" description="Helical" evidence="6">
    <location>
        <begin position="353"/>
        <end position="374"/>
    </location>
</feature>
<keyword evidence="3 6" id="KW-1133">Transmembrane helix</keyword>
<feature type="region of interest" description="Disordered" evidence="5">
    <location>
        <begin position="499"/>
        <end position="524"/>
    </location>
</feature>
<feature type="transmembrane region" description="Helical" evidence="6">
    <location>
        <begin position="456"/>
        <end position="474"/>
    </location>
</feature>
<dbReference type="Gene3D" id="1.20.1720.10">
    <property type="entry name" value="Multidrug resistance protein D"/>
    <property type="match status" value="1"/>
</dbReference>
<feature type="transmembrane region" description="Helical" evidence="6">
    <location>
        <begin position="113"/>
        <end position="132"/>
    </location>
</feature>
<dbReference type="InterPro" id="IPR020846">
    <property type="entry name" value="MFS_dom"/>
</dbReference>
<feature type="transmembrane region" description="Helical" evidence="6">
    <location>
        <begin position="144"/>
        <end position="164"/>
    </location>
</feature>
<evidence type="ECO:0000256" key="3">
    <source>
        <dbReference type="ARBA" id="ARBA00022989"/>
    </source>
</evidence>
<dbReference type="EMBL" id="KV744857">
    <property type="protein sequence ID" value="OCK83576.1"/>
    <property type="molecule type" value="Genomic_DNA"/>
</dbReference>
<dbReference type="InterPro" id="IPR036259">
    <property type="entry name" value="MFS_trans_sf"/>
</dbReference>
<evidence type="ECO:0000256" key="2">
    <source>
        <dbReference type="ARBA" id="ARBA00022692"/>
    </source>
</evidence>
<dbReference type="GO" id="GO:0022857">
    <property type="term" value="F:transmembrane transporter activity"/>
    <property type="evidence" value="ECO:0007669"/>
    <property type="project" value="InterPro"/>
</dbReference>
<evidence type="ECO:0000313" key="8">
    <source>
        <dbReference type="EMBL" id="OCK83576.1"/>
    </source>
</evidence>
<sequence>MNDVDNTIIATAIPRITDHFGTIDDIGWYGSAYLLTTCAFQLSYGKLYTFYSVKWVYLVAILIFEIGSAISGAAPTSAVLIVGRAIAGIGCAGIFSGTFTIIGFAVPLEKRPVFNGILGGVYGISSVAGPLMGGAFTDNVSWRWCFYINLPIGAAAFFVILLLFKSPPRAKQTQAGFRERFMQMDPIGTVFLIPGVVCLLLALTWGGTKYSWNDGRVIALLVVFGVCLIVFVADQLWSRENATVPGKLMSQRSVSGAAWFSFCTGGAFFLLIYFIPIWFQAIENVSAVQSGIRNLAMVLATVVSSILGGGLITAIGYYTPFLILSSILSAVGAGCLTLFTVNTTQSEWIGYQILYGLGVGLSMQTPIVAVQTVLSLEDIPAGTALIMFLQTLGGAIFVSIGQSIFTNKLFSGVTKVAGVQYAALVVGRGATEFRGFLPSDLLSSVLQAYNNALVQTWYSSVALATLSIFGAVVVEWKSVKQAAALGGVDEAAAAISADTHDEKDALRNQSPVASGSEKTIGQEA</sequence>
<dbReference type="InterPro" id="IPR011701">
    <property type="entry name" value="MFS"/>
</dbReference>
<feature type="transmembrane region" description="Helical" evidence="6">
    <location>
        <begin position="55"/>
        <end position="74"/>
    </location>
</feature>
<reference evidence="8 9" key="1">
    <citation type="journal article" date="2016" name="Nat. Commun.">
        <title>Ectomycorrhizal ecology is imprinted in the genome of the dominant symbiotic fungus Cenococcum geophilum.</title>
        <authorList>
            <consortium name="DOE Joint Genome Institute"/>
            <person name="Peter M."/>
            <person name="Kohler A."/>
            <person name="Ohm R.A."/>
            <person name="Kuo A."/>
            <person name="Krutzmann J."/>
            <person name="Morin E."/>
            <person name="Arend M."/>
            <person name="Barry K.W."/>
            <person name="Binder M."/>
            <person name="Choi C."/>
            <person name="Clum A."/>
            <person name="Copeland A."/>
            <person name="Grisel N."/>
            <person name="Haridas S."/>
            <person name="Kipfer T."/>
            <person name="LaButti K."/>
            <person name="Lindquist E."/>
            <person name="Lipzen A."/>
            <person name="Maire R."/>
            <person name="Meier B."/>
            <person name="Mihaltcheva S."/>
            <person name="Molinier V."/>
            <person name="Murat C."/>
            <person name="Poggeler S."/>
            <person name="Quandt C.A."/>
            <person name="Sperisen C."/>
            <person name="Tritt A."/>
            <person name="Tisserant E."/>
            <person name="Crous P.W."/>
            <person name="Henrissat B."/>
            <person name="Nehls U."/>
            <person name="Egli S."/>
            <person name="Spatafora J.W."/>
            <person name="Grigoriev I.V."/>
            <person name="Martin F.M."/>
        </authorList>
    </citation>
    <scope>NUCLEOTIDE SEQUENCE [LARGE SCALE GENOMIC DNA]</scope>
    <source>
        <strain evidence="8 9">CBS 459.81</strain>
    </source>
</reference>
<protein>
    <submittedName>
        <fullName evidence="8">MFS general substrate transporter</fullName>
    </submittedName>
</protein>
<dbReference type="Pfam" id="PF07690">
    <property type="entry name" value="MFS_1"/>
    <property type="match status" value="1"/>
</dbReference>
<dbReference type="Proteomes" id="UP000250266">
    <property type="component" value="Unassembled WGS sequence"/>
</dbReference>
<evidence type="ECO:0000313" key="9">
    <source>
        <dbReference type="Proteomes" id="UP000250266"/>
    </source>
</evidence>
<feature type="transmembrane region" description="Helical" evidence="6">
    <location>
        <begin position="321"/>
        <end position="341"/>
    </location>
</feature>
<dbReference type="PANTHER" id="PTHR23501">
    <property type="entry name" value="MAJOR FACILITATOR SUPERFAMILY"/>
    <property type="match status" value="1"/>
</dbReference>
<dbReference type="OrthoDB" id="10021397at2759"/>
<comment type="subcellular location">
    <subcellularLocation>
        <location evidence="1">Membrane</location>
        <topology evidence="1">Multi-pass membrane protein</topology>
    </subcellularLocation>
</comment>
<evidence type="ECO:0000256" key="1">
    <source>
        <dbReference type="ARBA" id="ARBA00004141"/>
    </source>
</evidence>
<name>A0A8E2EGW8_9PEZI</name>
<evidence type="ECO:0000256" key="6">
    <source>
        <dbReference type="SAM" id="Phobius"/>
    </source>
</evidence>
<proteinExistence type="predicted"/>
<feature type="domain" description="Major facilitator superfamily (MFS) profile" evidence="7">
    <location>
        <begin position="1"/>
        <end position="430"/>
    </location>
</feature>
<feature type="transmembrane region" description="Helical" evidence="6">
    <location>
        <begin position="386"/>
        <end position="405"/>
    </location>
</feature>
<evidence type="ECO:0000259" key="7">
    <source>
        <dbReference type="PROSITE" id="PS50850"/>
    </source>
</evidence>
<dbReference type="Gene3D" id="1.20.1250.20">
    <property type="entry name" value="MFS general substrate transporter like domains"/>
    <property type="match status" value="1"/>
</dbReference>
<accession>A0A8E2EGW8</accession>
<feature type="transmembrane region" description="Helical" evidence="6">
    <location>
        <begin position="258"/>
        <end position="279"/>
    </location>
</feature>